<dbReference type="Proteomes" id="UP000321807">
    <property type="component" value="Chromosome"/>
</dbReference>
<evidence type="ECO:0000313" key="4">
    <source>
        <dbReference type="EMBL" id="QEE24945.1"/>
    </source>
</evidence>
<dbReference type="Gene3D" id="1.10.10.60">
    <property type="entry name" value="Homeodomain-like"/>
    <property type="match status" value="1"/>
</dbReference>
<accession>A0A5B9E1U8</accession>
<reference evidence="4 5" key="1">
    <citation type="submission" date="2019-08" db="EMBL/GenBank/DDBJ databases">
        <title>Complete genome sequence of Rhodanobacter glycinis strain T01E-68 isolated from tomato root.</title>
        <authorList>
            <person name="Weon H.-Y."/>
            <person name="Lee S.A."/>
        </authorList>
    </citation>
    <scope>NUCLEOTIDE SEQUENCE [LARGE SCALE GENOMIC DNA]</scope>
    <source>
        <strain evidence="4 5">T01E-68</strain>
    </source>
</reference>
<evidence type="ECO:0000259" key="3">
    <source>
        <dbReference type="PROSITE" id="PS01124"/>
    </source>
</evidence>
<organism evidence="4 5">
    <name type="scientific">Rhodanobacter glycinis</name>
    <dbReference type="NCBI Taxonomy" id="582702"/>
    <lineage>
        <taxon>Bacteria</taxon>
        <taxon>Pseudomonadati</taxon>
        <taxon>Pseudomonadota</taxon>
        <taxon>Gammaproteobacteria</taxon>
        <taxon>Lysobacterales</taxon>
        <taxon>Rhodanobacteraceae</taxon>
        <taxon>Rhodanobacter</taxon>
    </lineage>
</organism>
<evidence type="ECO:0000313" key="5">
    <source>
        <dbReference type="Proteomes" id="UP000321807"/>
    </source>
</evidence>
<dbReference type="PANTHER" id="PTHR43436">
    <property type="entry name" value="ARAC-FAMILY TRANSCRIPTIONAL REGULATOR"/>
    <property type="match status" value="1"/>
</dbReference>
<dbReference type="EMBL" id="CP042807">
    <property type="protein sequence ID" value="QEE24945.1"/>
    <property type="molecule type" value="Genomic_DNA"/>
</dbReference>
<dbReference type="SUPFAM" id="SSF46689">
    <property type="entry name" value="Homeodomain-like"/>
    <property type="match status" value="2"/>
</dbReference>
<dbReference type="KEGG" id="rgl:CS053_10885"/>
<protein>
    <submittedName>
        <fullName evidence="4">AraC family transcriptional regulator</fullName>
    </submittedName>
</protein>
<feature type="domain" description="HTH araC/xylS-type" evidence="3">
    <location>
        <begin position="191"/>
        <end position="289"/>
    </location>
</feature>
<dbReference type="AlphaFoldDB" id="A0A5B9E1U8"/>
<dbReference type="Pfam" id="PF12833">
    <property type="entry name" value="HTH_18"/>
    <property type="match status" value="1"/>
</dbReference>
<name>A0A5B9E1U8_9GAMM</name>
<dbReference type="SMART" id="SM00342">
    <property type="entry name" value="HTH_ARAC"/>
    <property type="match status" value="1"/>
</dbReference>
<keyword evidence="1" id="KW-0805">Transcription regulation</keyword>
<dbReference type="GO" id="GO:0043565">
    <property type="term" value="F:sequence-specific DNA binding"/>
    <property type="evidence" value="ECO:0007669"/>
    <property type="project" value="InterPro"/>
</dbReference>
<dbReference type="RefSeq" id="WP_147627442.1">
    <property type="nucleotide sequence ID" value="NZ_CP042807.1"/>
</dbReference>
<dbReference type="InterPro" id="IPR009057">
    <property type="entry name" value="Homeodomain-like_sf"/>
</dbReference>
<dbReference type="InterPro" id="IPR018060">
    <property type="entry name" value="HTH_AraC"/>
</dbReference>
<keyword evidence="2" id="KW-0804">Transcription</keyword>
<dbReference type="Pfam" id="PF06719">
    <property type="entry name" value="AraC_N"/>
    <property type="match status" value="1"/>
</dbReference>
<dbReference type="GO" id="GO:0003700">
    <property type="term" value="F:DNA-binding transcription factor activity"/>
    <property type="evidence" value="ECO:0007669"/>
    <property type="project" value="InterPro"/>
</dbReference>
<dbReference type="PROSITE" id="PS01124">
    <property type="entry name" value="HTH_ARAC_FAMILY_2"/>
    <property type="match status" value="1"/>
</dbReference>
<dbReference type="PANTHER" id="PTHR43436:SF1">
    <property type="entry name" value="TRANSCRIPTIONAL REGULATORY PROTEIN"/>
    <property type="match status" value="1"/>
</dbReference>
<evidence type="ECO:0000256" key="1">
    <source>
        <dbReference type="ARBA" id="ARBA00023015"/>
    </source>
</evidence>
<dbReference type="InterPro" id="IPR009594">
    <property type="entry name" value="Tscrpt_reg_HTH_AraC_N"/>
</dbReference>
<sequence>MFNDLLESVRACSLAYADRYGVARPPIAGLSTITTTTPSELQYAISKPLVALLLQGSKRVAFGDRSFDFGPGESLVITADVPTVSQITGANTKEPYFSLVMELDLAVIEKLAMEMNIVASTAPHVPVRVDHAEKEVVAAALRLMKLLDRPSSVPILRDQLVREMHYWLLVGKHGEAIRSLGFAETHSKRIARAIAMIRSDYARPLRVERLAESASMSVSSFHEHFRLVTSLTPLQFQKQLRLIEARRLMLAEGTMAKIAAYTVGYESVSQFTREYGRLFGVPPAREMKKIRLEACEA</sequence>
<proteinExistence type="predicted"/>
<gene>
    <name evidence="4" type="ORF">CS053_10885</name>
</gene>
<evidence type="ECO:0000256" key="2">
    <source>
        <dbReference type="ARBA" id="ARBA00023163"/>
    </source>
</evidence>